<protein>
    <submittedName>
        <fullName evidence="5">Acetylornithine deacetylase/succinyl-diaminopimelate desuccinylase-like protein</fullName>
    </submittedName>
</protein>
<sequence>MDYKAIIERNRENYLESLFEVIRQKSISAENDGIEECAELVAEKMSEAGVGHVEVIRGAHHPVVYGEHIVSEDAMTLLIYGHYDVQPPDPVEEWDSEPFEPVIRNGRIYARGVGDNKGQFMAQILAFRTYMEAHGNTPINIKFIIEGEEEIGSRNLGPFIHKYKDKLKADLVYTSDGPMLSNGHPYILLGVRGMLYVELNAEGSVFDNHSGNKGNIARNPVWELVHLLGTMKDADGRILIDGFYDEVKPPTDLEKELLMQLPFDLEEIRKEIGDDSLEMTKEEYYQKLCFEPVLNISGLVSGYGGEGAKTIIPSTAKLKLDMRLVMDQDPERIYELLEAHVEKHAPGVKMKRIGMMHPSRTSAEHPYIEPLRRAVEKGFGKKAYIQPSMGGSLPDAVWTKILGAPSVVVPYANADEANHSPNENLIVENFYNGIKSTCMVIDALNEL</sequence>
<dbReference type="InterPro" id="IPR011650">
    <property type="entry name" value="Peptidase_M20_dimer"/>
</dbReference>
<evidence type="ECO:0000256" key="1">
    <source>
        <dbReference type="ARBA" id="ARBA00022670"/>
    </source>
</evidence>
<keyword evidence="6" id="KW-1185">Reference proteome</keyword>
<evidence type="ECO:0000313" key="6">
    <source>
        <dbReference type="Proteomes" id="UP001549019"/>
    </source>
</evidence>
<accession>A0ABV2EAI3</accession>
<evidence type="ECO:0000256" key="3">
    <source>
        <dbReference type="ARBA" id="ARBA00022801"/>
    </source>
</evidence>
<dbReference type="InterPro" id="IPR002933">
    <property type="entry name" value="Peptidase_M20"/>
</dbReference>
<dbReference type="SUPFAM" id="SSF53187">
    <property type="entry name" value="Zn-dependent exopeptidases"/>
    <property type="match status" value="1"/>
</dbReference>
<proteinExistence type="predicted"/>
<dbReference type="Pfam" id="PF01546">
    <property type="entry name" value="Peptidase_M20"/>
    <property type="match status" value="1"/>
</dbReference>
<name>A0ABV2EAI3_9STAP</name>
<keyword evidence="1" id="KW-0645">Protease</keyword>
<dbReference type="PANTHER" id="PTHR43270">
    <property type="entry name" value="BETA-ALA-HIS DIPEPTIDASE"/>
    <property type="match status" value="1"/>
</dbReference>
<evidence type="ECO:0000259" key="4">
    <source>
        <dbReference type="Pfam" id="PF07687"/>
    </source>
</evidence>
<comment type="caution">
    <text evidence="5">The sequence shown here is derived from an EMBL/GenBank/DDBJ whole genome shotgun (WGS) entry which is preliminary data.</text>
</comment>
<dbReference type="Gene3D" id="3.30.70.360">
    <property type="match status" value="1"/>
</dbReference>
<reference evidence="5 6" key="1">
    <citation type="submission" date="2024-05" db="EMBL/GenBank/DDBJ databases">
        <title>Genomic Encyclopedia of Type Strains, Phase IV (KMG-IV): sequencing the most valuable type-strain genomes for metagenomic binning, comparative biology and taxonomic classification.</title>
        <authorList>
            <person name="Goeker M."/>
        </authorList>
    </citation>
    <scope>NUCLEOTIDE SEQUENCE [LARGE SCALE GENOMIC DNA]</scope>
    <source>
        <strain evidence="5 6">DSM 25286</strain>
    </source>
</reference>
<dbReference type="Gene3D" id="3.40.630.10">
    <property type="entry name" value="Zn peptidases"/>
    <property type="match status" value="1"/>
</dbReference>
<gene>
    <name evidence="5" type="ORF">ABHD89_001834</name>
</gene>
<dbReference type="Proteomes" id="UP001549019">
    <property type="component" value="Unassembled WGS sequence"/>
</dbReference>
<organism evidence="5 6">
    <name type="scientific">Salinicoccus halitifaciens</name>
    <dbReference type="NCBI Taxonomy" id="1073415"/>
    <lineage>
        <taxon>Bacteria</taxon>
        <taxon>Bacillati</taxon>
        <taxon>Bacillota</taxon>
        <taxon>Bacilli</taxon>
        <taxon>Bacillales</taxon>
        <taxon>Staphylococcaceae</taxon>
        <taxon>Salinicoccus</taxon>
    </lineage>
</organism>
<evidence type="ECO:0000256" key="2">
    <source>
        <dbReference type="ARBA" id="ARBA00022723"/>
    </source>
</evidence>
<keyword evidence="3" id="KW-0378">Hydrolase</keyword>
<dbReference type="PANTHER" id="PTHR43270:SF8">
    <property type="entry name" value="DI- AND TRIPEPTIDASE DUG2-RELATED"/>
    <property type="match status" value="1"/>
</dbReference>
<dbReference type="RefSeq" id="WP_230822297.1">
    <property type="nucleotide sequence ID" value="NZ_JAJNCU010000005.1"/>
</dbReference>
<dbReference type="NCBIfam" id="NF005034">
    <property type="entry name" value="PRK06446.1"/>
    <property type="match status" value="1"/>
</dbReference>
<feature type="domain" description="Peptidase M20 dimerisation" evidence="4">
    <location>
        <begin position="190"/>
        <end position="347"/>
    </location>
</feature>
<keyword evidence="2" id="KW-0479">Metal-binding</keyword>
<dbReference type="EMBL" id="JBDZDV010000004">
    <property type="protein sequence ID" value="MET3111419.1"/>
    <property type="molecule type" value="Genomic_DNA"/>
</dbReference>
<evidence type="ECO:0000313" key="5">
    <source>
        <dbReference type="EMBL" id="MET3111419.1"/>
    </source>
</evidence>
<dbReference type="Pfam" id="PF07687">
    <property type="entry name" value="M20_dimer"/>
    <property type="match status" value="1"/>
</dbReference>
<dbReference type="NCBIfam" id="NF006579">
    <property type="entry name" value="PRK09104.1"/>
    <property type="match status" value="1"/>
</dbReference>
<dbReference type="InterPro" id="IPR051458">
    <property type="entry name" value="Cyt/Met_Dipeptidase"/>
</dbReference>